<reference key="2">
    <citation type="submission" date="2011-02" db="EMBL/GenBank/DDBJ databases">
        <title>Genome sequence of Microbacterium testaceum StLB037.</title>
        <authorList>
            <person name="Morohoshi T."/>
            <person name="Wang W.Z."/>
            <person name="Someya N."/>
            <person name="Ikeda T."/>
        </authorList>
    </citation>
    <scope>NUCLEOTIDE SEQUENCE</scope>
    <source>
        <strain>StLB037</strain>
    </source>
</reference>
<name>E8NAZ9_MICTS</name>
<dbReference type="HOGENOM" id="CLU_3170287_0_0_11"/>
<feature type="region of interest" description="Disordered" evidence="1">
    <location>
        <begin position="1"/>
        <end position="47"/>
    </location>
</feature>
<protein>
    <submittedName>
        <fullName evidence="2">Uncharacterized protein</fullName>
    </submittedName>
</protein>
<evidence type="ECO:0000313" key="2">
    <source>
        <dbReference type="EMBL" id="BAJ73421.1"/>
    </source>
</evidence>
<dbReference type="EMBL" id="AP012052">
    <property type="protein sequence ID" value="BAJ73421.1"/>
    <property type="molecule type" value="Genomic_DNA"/>
</dbReference>
<evidence type="ECO:0000313" key="3">
    <source>
        <dbReference type="Proteomes" id="UP000008975"/>
    </source>
</evidence>
<reference evidence="2 3" key="1">
    <citation type="journal article" date="2011" name="J. Bacteriol.">
        <title>Genome sequence of Microbacterium testaceum StLB037, an N-acylhomoserine lactone-degrading bacterium isolated from potato leaves.</title>
        <authorList>
            <person name="Morohoshi T."/>
            <person name="Wang W.-Z."/>
            <person name="Someya N."/>
            <person name="Ikeda T."/>
        </authorList>
    </citation>
    <scope>NUCLEOTIDE SEQUENCE [LARGE SCALE GENOMIC DNA]</scope>
    <source>
        <strain evidence="2 3">StLB037</strain>
    </source>
</reference>
<dbReference type="Proteomes" id="UP000008975">
    <property type="component" value="Chromosome"/>
</dbReference>
<sequence length="47" mass="4806">MSGRPDDDTAGAFAEDEADAVGTAEMHADNPVEEDMIEAVDPGGSPD</sequence>
<dbReference type="AlphaFoldDB" id="E8NAZ9"/>
<evidence type="ECO:0000256" key="1">
    <source>
        <dbReference type="SAM" id="MobiDB-lite"/>
    </source>
</evidence>
<dbReference type="RefSeq" id="WP_013583548.1">
    <property type="nucleotide sequence ID" value="NC_015125.1"/>
</dbReference>
<proteinExistence type="predicted"/>
<organism evidence="2 3">
    <name type="scientific">Microbacterium testaceum (strain StLB037)</name>
    <dbReference type="NCBI Taxonomy" id="979556"/>
    <lineage>
        <taxon>Bacteria</taxon>
        <taxon>Bacillati</taxon>
        <taxon>Actinomycetota</taxon>
        <taxon>Actinomycetes</taxon>
        <taxon>Micrococcales</taxon>
        <taxon>Microbacteriaceae</taxon>
        <taxon>Microbacterium</taxon>
    </lineage>
</organism>
<gene>
    <name evidence="2" type="ordered locus">MTES_0457</name>
</gene>
<accession>E8NAZ9</accession>
<dbReference type="KEGG" id="mts:MTES_0457"/>